<comment type="catalytic activity">
    <reaction evidence="1">
        <text>ATP + H2O = ADP + phosphate + H(+)</text>
        <dbReference type="Rhea" id="RHEA:13065"/>
        <dbReference type="ChEBI" id="CHEBI:15377"/>
        <dbReference type="ChEBI" id="CHEBI:15378"/>
        <dbReference type="ChEBI" id="CHEBI:30616"/>
        <dbReference type="ChEBI" id="CHEBI:43474"/>
        <dbReference type="ChEBI" id="CHEBI:456216"/>
        <dbReference type="EC" id="5.6.2.3"/>
    </reaction>
</comment>
<protein>
    <recommendedName>
        <fullName evidence="1">ATP-dependent DNA helicase</fullName>
        <ecNumber evidence="1">5.6.2.3</ecNumber>
    </recommendedName>
</protein>
<comment type="cofactor">
    <cofactor evidence="1">
        <name>Mg(2+)</name>
        <dbReference type="ChEBI" id="CHEBI:18420"/>
    </cofactor>
</comment>
<keyword evidence="1" id="KW-0347">Helicase</keyword>
<accession>A0A2H1W669</accession>
<dbReference type="GO" id="GO:0043139">
    <property type="term" value="F:5'-3' DNA helicase activity"/>
    <property type="evidence" value="ECO:0007669"/>
    <property type="project" value="UniProtKB-EC"/>
</dbReference>
<keyword evidence="1" id="KW-0233">DNA recombination</keyword>
<keyword evidence="1" id="KW-0378">Hydrolase</keyword>
<comment type="similarity">
    <text evidence="1">Belongs to the helicase family.</text>
</comment>
<evidence type="ECO:0000259" key="4">
    <source>
        <dbReference type="Pfam" id="PF21530"/>
    </source>
</evidence>
<dbReference type="GO" id="GO:0016887">
    <property type="term" value="F:ATP hydrolysis activity"/>
    <property type="evidence" value="ECO:0007669"/>
    <property type="project" value="RHEA"/>
</dbReference>
<evidence type="ECO:0000256" key="2">
    <source>
        <dbReference type="SAM" id="MobiDB-lite"/>
    </source>
</evidence>
<dbReference type="GO" id="GO:0006281">
    <property type="term" value="P:DNA repair"/>
    <property type="evidence" value="ECO:0007669"/>
    <property type="project" value="UniProtKB-KW"/>
</dbReference>
<dbReference type="EMBL" id="ODYU01006586">
    <property type="protein sequence ID" value="SOQ48558.1"/>
    <property type="molecule type" value="Genomic_DNA"/>
</dbReference>
<evidence type="ECO:0000259" key="3">
    <source>
        <dbReference type="Pfam" id="PF05970"/>
    </source>
</evidence>
<dbReference type="InterPro" id="IPR027417">
    <property type="entry name" value="P-loop_NTPase"/>
</dbReference>
<feature type="domain" description="DNA helicase Pif1-like 2B" evidence="4">
    <location>
        <begin position="484"/>
        <end position="527"/>
    </location>
</feature>
<keyword evidence="1" id="KW-0234">DNA repair</keyword>
<keyword evidence="1" id="KW-0547">Nucleotide-binding</keyword>
<gene>
    <name evidence="5" type="ORF">SFRICE_040841</name>
</gene>
<dbReference type="InterPro" id="IPR049163">
    <property type="entry name" value="Pif1-like_2B_dom"/>
</dbReference>
<dbReference type="Gene3D" id="3.40.50.300">
    <property type="entry name" value="P-loop containing nucleotide triphosphate hydrolases"/>
    <property type="match status" value="1"/>
</dbReference>
<dbReference type="SUPFAM" id="SSF52540">
    <property type="entry name" value="P-loop containing nucleoside triphosphate hydrolases"/>
    <property type="match status" value="2"/>
</dbReference>
<dbReference type="GO" id="GO:0000723">
    <property type="term" value="P:telomere maintenance"/>
    <property type="evidence" value="ECO:0007669"/>
    <property type="project" value="InterPro"/>
</dbReference>
<dbReference type="InterPro" id="IPR010285">
    <property type="entry name" value="DNA_helicase_pif1-like_DEAD"/>
</dbReference>
<evidence type="ECO:0000256" key="1">
    <source>
        <dbReference type="RuleBase" id="RU363044"/>
    </source>
</evidence>
<evidence type="ECO:0000313" key="5">
    <source>
        <dbReference type="EMBL" id="SOQ48558.1"/>
    </source>
</evidence>
<dbReference type="EC" id="5.6.2.3" evidence="1"/>
<dbReference type="GO" id="GO:0006310">
    <property type="term" value="P:DNA recombination"/>
    <property type="evidence" value="ECO:0007669"/>
    <property type="project" value="UniProtKB-KW"/>
</dbReference>
<keyword evidence="1" id="KW-0067">ATP-binding</keyword>
<proteinExistence type="inferred from homology"/>
<dbReference type="PANTHER" id="PTHR10492">
    <property type="match status" value="1"/>
</dbReference>
<feature type="region of interest" description="Disordered" evidence="2">
    <location>
        <begin position="571"/>
        <end position="611"/>
    </location>
</feature>
<keyword evidence="1" id="KW-0227">DNA damage</keyword>
<name>A0A2H1W669_SPOFR</name>
<dbReference type="Pfam" id="PF21530">
    <property type="entry name" value="Pif1_2B_dom"/>
    <property type="match status" value="1"/>
</dbReference>
<organism evidence="5">
    <name type="scientific">Spodoptera frugiperda</name>
    <name type="common">Fall armyworm</name>
    <dbReference type="NCBI Taxonomy" id="7108"/>
    <lineage>
        <taxon>Eukaryota</taxon>
        <taxon>Metazoa</taxon>
        <taxon>Ecdysozoa</taxon>
        <taxon>Arthropoda</taxon>
        <taxon>Hexapoda</taxon>
        <taxon>Insecta</taxon>
        <taxon>Pterygota</taxon>
        <taxon>Neoptera</taxon>
        <taxon>Endopterygota</taxon>
        <taxon>Lepidoptera</taxon>
        <taxon>Glossata</taxon>
        <taxon>Ditrysia</taxon>
        <taxon>Noctuoidea</taxon>
        <taxon>Noctuidae</taxon>
        <taxon>Amphipyrinae</taxon>
        <taxon>Spodoptera</taxon>
    </lineage>
</organism>
<reference evidence="5" key="1">
    <citation type="submission" date="2016-07" db="EMBL/GenBank/DDBJ databases">
        <authorList>
            <person name="Bretaudeau A."/>
        </authorList>
    </citation>
    <scope>NUCLEOTIDE SEQUENCE</scope>
    <source>
        <strain evidence="5">Rice</strain>
        <tissue evidence="5">Whole body</tissue>
    </source>
</reference>
<dbReference type="Pfam" id="PF05970">
    <property type="entry name" value="PIF1"/>
    <property type="match status" value="1"/>
</dbReference>
<dbReference type="PANTHER" id="PTHR10492:SF57">
    <property type="entry name" value="ATP-DEPENDENT DNA HELICASE"/>
    <property type="match status" value="1"/>
</dbReference>
<sequence>MGRYISSNEAIWRIFTFPIHERDPAVIHLAVHLENGQRVYFTEETALQQALTAPKTTLTEFFNLCRRQDAVGQFARTLMYTDVPKYFTWNKQSKNWEPRKRGIPVPGFSDIFMTNTLGRLYTVHPKQRECFFLRLLLVNVTGPTSFQYLRKVNGTSYNDVQREHQFDKTSLATFVAENEQLLTAEQRNVYDQINVSIAAQQGGFFFLDAPGGTGKTFIIELILARIRSQNHIALAIASSGIAATLLDGGRTAHSALKLPLNVHTNPEAMCNIKKHSGMAEVLRKCKIIIWDECTMAHKHSLEALDRSLKDIKNNARLFGGALLLLSGDFRQTLPVIPRATYADEINACLKESYLWPSVTKLCLTINMRVRLQNDTLASRFSEQLLDIGKGKIELYEDTQYIRLPENFCNIVATKDELITSIFPDLRHNYTNHEWLQERAILAAKNLDVDAINFKIQQSLPGDEITFKSIDTVVDPEEVVNYPVEFINSLDLPGMPPHNLRLKIGSPIILLRNLNAPKLCNGTRLVVKKIMGNILEATILSGKFQDRTTSVGSASILYYTSEHLYKSMLTRARRQNADPPSRDDYFSPPTSPPPVCRPRRGRPPTGSSMTAP</sequence>
<dbReference type="AlphaFoldDB" id="A0A2H1W669"/>
<dbReference type="GO" id="GO:0005524">
    <property type="term" value="F:ATP binding"/>
    <property type="evidence" value="ECO:0007669"/>
    <property type="project" value="UniProtKB-KW"/>
</dbReference>
<feature type="domain" description="DNA helicase Pif1-like DEAD-box helicase" evidence="3">
    <location>
        <begin position="182"/>
        <end position="394"/>
    </location>
</feature>